<comment type="caution">
    <text evidence="2">The sequence shown here is derived from an EMBL/GenBank/DDBJ whole genome shotgun (WGS) entry which is preliminary data.</text>
</comment>
<dbReference type="EMBL" id="JAOTJC010000008">
    <property type="protein sequence ID" value="MCU7554996.1"/>
    <property type="molecule type" value="Genomic_DNA"/>
</dbReference>
<dbReference type="InterPro" id="IPR008670">
    <property type="entry name" value="CoA_reduct_LuxC"/>
</dbReference>
<evidence type="ECO:0000313" key="3">
    <source>
        <dbReference type="Proteomes" id="UP001209257"/>
    </source>
</evidence>
<evidence type="ECO:0000313" key="2">
    <source>
        <dbReference type="EMBL" id="MCU7554996.1"/>
    </source>
</evidence>
<reference evidence="3" key="1">
    <citation type="submission" date="2023-07" db="EMBL/GenBank/DDBJ databases">
        <title>Study on multiphase classification of strain Alteromonas salexigens isolated from the Yellow Sea.</title>
        <authorList>
            <person name="Sun L."/>
        </authorList>
    </citation>
    <scope>NUCLEOTIDE SEQUENCE [LARGE SCALE GENOMIC DNA]</scope>
    <source>
        <strain evidence="3">ASW11-19</strain>
    </source>
</reference>
<dbReference type="Pfam" id="PF05893">
    <property type="entry name" value="LuxC"/>
    <property type="match status" value="1"/>
</dbReference>
<evidence type="ECO:0008006" key="4">
    <source>
        <dbReference type="Google" id="ProtNLM"/>
    </source>
</evidence>
<sequence length="403" mass="45058">METTNNIDYLVSGAPTIESLVAHAPLQAVAPETLNFITQLSSRLLRSSYARKYPEIVALGFWLREKHIVQLVSRFTNTNNEGWHKPLGCVVHYTPNNVDTMFVYSWICSLIMGNVNIVRLGSTASEVRDVILHELDELFSLPAHEQIAIRNMFLQFDKSSDLNFRLSELADARVIWGGDESILAIKKLPAKPRCRDISFADRYSVALINGDAIESENDINQLAELLWQDTKPFLQHACSSPKVVLWMGSTSEQSALANRINELATSTREGNAEGYAEHRANEHLVTCQLLQSQQLATPPLCNESICMLPVSEVNEKMLAEHPGEGMFFLLSVSSIEDITELLADRLQTLTYWGVEKPALLKLLASPSIIGVDRCVPVGQALSFSPDWDGYRLFSTLSRYVYLG</sequence>
<accession>A0ABT2VRZ3</accession>
<keyword evidence="1" id="KW-0521">NADP</keyword>
<evidence type="ECO:0000256" key="1">
    <source>
        <dbReference type="ARBA" id="ARBA00022857"/>
    </source>
</evidence>
<keyword evidence="3" id="KW-1185">Reference proteome</keyword>
<dbReference type="Proteomes" id="UP001209257">
    <property type="component" value="Unassembled WGS sequence"/>
</dbReference>
<organism evidence="2 3">
    <name type="scientific">Alteromonas salexigens</name>
    <dbReference type="NCBI Taxonomy" id="2982530"/>
    <lineage>
        <taxon>Bacteria</taxon>
        <taxon>Pseudomonadati</taxon>
        <taxon>Pseudomonadota</taxon>
        <taxon>Gammaproteobacteria</taxon>
        <taxon>Alteromonadales</taxon>
        <taxon>Alteromonadaceae</taxon>
        <taxon>Alteromonas/Salinimonas group</taxon>
        <taxon>Alteromonas</taxon>
    </lineage>
</organism>
<protein>
    <recommendedName>
        <fullName evidence="4">Long-chain-fatty-acyl-CoA reductase</fullName>
    </recommendedName>
</protein>
<name>A0ABT2VRZ3_9ALTE</name>
<gene>
    <name evidence="2" type="ORF">OCL06_10325</name>
</gene>
<proteinExistence type="predicted"/>